<feature type="transmembrane region" description="Helical" evidence="6">
    <location>
        <begin position="816"/>
        <end position="834"/>
    </location>
</feature>
<evidence type="ECO:0000256" key="7">
    <source>
        <dbReference type="SAM" id="MobiDB-lite"/>
    </source>
</evidence>
<accession>A0A5N5KTH2</accession>
<dbReference type="InterPro" id="IPR002528">
    <property type="entry name" value="MATE_fam"/>
</dbReference>
<dbReference type="InterPro" id="IPR045069">
    <property type="entry name" value="MATE_euk"/>
</dbReference>
<evidence type="ECO:0000256" key="4">
    <source>
        <dbReference type="ARBA" id="ARBA00022989"/>
    </source>
</evidence>
<keyword evidence="4 6" id="KW-1133">Transmembrane helix</keyword>
<dbReference type="GO" id="GO:0016020">
    <property type="term" value="C:membrane"/>
    <property type="evidence" value="ECO:0007669"/>
    <property type="project" value="UniProtKB-SubCell"/>
</dbReference>
<name>A0A5N5KTH2_9ROSI</name>
<evidence type="ECO:0000256" key="3">
    <source>
        <dbReference type="ARBA" id="ARBA00022692"/>
    </source>
</evidence>
<feature type="transmembrane region" description="Helical" evidence="6">
    <location>
        <begin position="223"/>
        <end position="247"/>
    </location>
</feature>
<keyword evidence="5 6" id="KW-0472">Membrane</keyword>
<feature type="transmembrane region" description="Helical" evidence="6">
    <location>
        <begin position="194"/>
        <end position="217"/>
    </location>
</feature>
<comment type="caution">
    <text evidence="8">The sequence shown here is derived from an EMBL/GenBank/DDBJ whole genome shotgun (WGS) entry which is preliminary data.</text>
</comment>
<dbReference type="Proteomes" id="UP000326939">
    <property type="component" value="Chromosome 11"/>
</dbReference>
<feature type="transmembrane region" description="Helical" evidence="6">
    <location>
        <begin position="854"/>
        <end position="875"/>
    </location>
</feature>
<feature type="transmembrane region" description="Helical" evidence="6">
    <location>
        <begin position="391"/>
        <end position="413"/>
    </location>
</feature>
<sequence>MNSEPLRLSFKLSFHDETRSTELEQILEDTEAPYFTRIRTASWVELKLLFHLAAPAVIVYLLNNVVSMSTQIFCGHLGNLELAAVSLGNTGIQMFAYGLMLGMGSAVETLCGQAYGAHRYAMLGVYLQRSTILLRATAIPLMVIYIFSEPLLMLLGEPVTIASAAAVFVYGLIPQIFAYAANFPIQKFLQAQSIIAPSAYISLGALVVHVLLSWLAIFKWNWGLLGAGLVLSFTWWIIVACQFVYILTSNRCRKTWQGFSLEAFSGLWSFFKLSAASAVMLCLETWYYQILVLIAGLLKNPEVALDALSVCMTISGWVFMISVGFNAAASVRVSNELGAGHPKSASFSVLVVTSCSFIISVIAAIIVLIFRDSISYIFTEGEVVAKAASDLTPFLAATLILNGIQPVLSGVAVGCGWQAFVAYVNVGCYYLIGVPVGVVLGFTFDLGAKGIWTGMLGGTVLQTIILVWVTLRTDWNKEVESAKNRLSSWDEKRQPLLVDIYTRPPIRDPIANKESETQIMSSNSIENTVEDSSSGNDETHQPMLLHKQPSQEPVISSELEDVLSDTSLPYFKRLRRATFIELKILFQLAGPAVVVYLLNNVISMSTQILCGHLGNLELAASSLGNNGIQIFAYGLMCDDLPNTARMQLGMGSAVETLCGQAYGAHKYEMLGIYLQRSAVLLTATGIPLTLIYIFSKPLLILLGESDTIASAAGIFVYGLIPQIFAYAANFPIQKFLQSQSVIFPSAYISGGVLVVHLLLSWIAIYKLGWGLLGASLVLSLSWWVLVGAQFVYILVSGNFKHTWNGFSLQAFSGLWEFFKLSIASAVMLCLETWYYQILVLIAGLLKDAETALDSLTVCMTISGWVFMISVGFNAAASVRVSNELGAGHPKSASFSVVAVTLSSFIIALALAIAVLLLRHVMSYAFTGGSTIADAVAELSPFLAISILLNGVQPVLSGVAVGCGWQAFVAYVNVGCYYFIGIPLGCVLGFKLDFGVKGIWSGMIGGTLIQTIILLWVTFRTDWNKEVEKATKRLNIWDNIEKPLLKD</sequence>
<reference evidence="9" key="1">
    <citation type="journal article" date="2019" name="Gigascience">
        <title>De novo genome assembly of the endangered Acer yangbiense, a plant species with extremely small populations endemic to Yunnan Province, China.</title>
        <authorList>
            <person name="Yang J."/>
            <person name="Wariss H.M."/>
            <person name="Tao L."/>
            <person name="Zhang R."/>
            <person name="Yun Q."/>
            <person name="Hollingsworth P."/>
            <person name="Dao Z."/>
            <person name="Luo G."/>
            <person name="Guo H."/>
            <person name="Ma Y."/>
            <person name="Sun W."/>
        </authorList>
    </citation>
    <scope>NUCLEOTIDE SEQUENCE [LARGE SCALE GENOMIC DNA]</scope>
    <source>
        <strain evidence="9">cv. br00</strain>
    </source>
</reference>
<feature type="transmembrane region" description="Helical" evidence="6">
    <location>
        <begin position="132"/>
        <end position="155"/>
    </location>
</feature>
<feature type="transmembrane region" description="Helical" evidence="6">
    <location>
        <begin position="896"/>
        <end position="921"/>
    </location>
</feature>
<feature type="transmembrane region" description="Helical" evidence="6">
    <location>
        <begin position="770"/>
        <end position="795"/>
    </location>
</feature>
<feature type="transmembrane region" description="Helical" evidence="6">
    <location>
        <begin position="161"/>
        <end position="182"/>
    </location>
</feature>
<feature type="transmembrane region" description="Helical" evidence="6">
    <location>
        <begin position="450"/>
        <end position="471"/>
    </location>
</feature>
<keyword evidence="9" id="KW-1185">Reference proteome</keyword>
<evidence type="ECO:0000256" key="6">
    <source>
        <dbReference type="RuleBase" id="RU004914"/>
    </source>
</evidence>
<dbReference type="Pfam" id="PF01554">
    <property type="entry name" value="MatE"/>
    <property type="match status" value="4"/>
</dbReference>
<comment type="similarity">
    <text evidence="2 6">Belongs to the multi antimicrobial extrusion (MATE) (TC 2.A.66.1) family.</text>
</comment>
<evidence type="ECO:0000313" key="8">
    <source>
        <dbReference type="EMBL" id="KAB5533664.1"/>
    </source>
</evidence>
<feature type="region of interest" description="Disordered" evidence="7">
    <location>
        <begin position="521"/>
        <end position="541"/>
    </location>
</feature>
<feature type="transmembrane region" description="Helical" evidence="6">
    <location>
        <begin position="967"/>
        <end position="991"/>
    </location>
</feature>
<dbReference type="GO" id="GO:1990961">
    <property type="term" value="P:xenobiotic detoxification by transmembrane export across the plasma membrane"/>
    <property type="evidence" value="ECO:0007669"/>
    <property type="project" value="InterPro"/>
</dbReference>
<feature type="transmembrane region" description="Helical" evidence="6">
    <location>
        <begin position="420"/>
        <end position="444"/>
    </location>
</feature>
<comment type="subcellular location">
    <subcellularLocation>
        <location evidence="1">Membrane</location>
        <topology evidence="1">Multi-pass membrane protein</topology>
    </subcellularLocation>
</comment>
<dbReference type="GO" id="GO:0015297">
    <property type="term" value="F:antiporter activity"/>
    <property type="evidence" value="ECO:0007669"/>
    <property type="project" value="InterPro"/>
</dbReference>
<dbReference type="GO" id="GO:0042910">
    <property type="term" value="F:xenobiotic transmembrane transporter activity"/>
    <property type="evidence" value="ECO:0007669"/>
    <property type="project" value="InterPro"/>
</dbReference>
<evidence type="ECO:0000256" key="5">
    <source>
        <dbReference type="ARBA" id="ARBA00023136"/>
    </source>
</evidence>
<organism evidence="8 9">
    <name type="scientific">Salix brachista</name>
    <dbReference type="NCBI Taxonomy" id="2182728"/>
    <lineage>
        <taxon>Eukaryota</taxon>
        <taxon>Viridiplantae</taxon>
        <taxon>Streptophyta</taxon>
        <taxon>Embryophyta</taxon>
        <taxon>Tracheophyta</taxon>
        <taxon>Spermatophyta</taxon>
        <taxon>Magnoliopsida</taxon>
        <taxon>eudicotyledons</taxon>
        <taxon>Gunneridae</taxon>
        <taxon>Pentapetalae</taxon>
        <taxon>rosids</taxon>
        <taxon>fabids</taxon>
        <taxon>Malpighiales</taxon>
        <taxon>Salicaceae</taxon>
        <taxon>Saliceae</taxon>
        <taxon>Salix</taxon>
    </lineage>
</organism>
<feature type="transmembrane region" description="Helical" evidence="6">
    <location>
        <begin position="267"/>
        <end position="287"/>
    </location>
</feature>
<feature type="transmembrane region" description="Helical" evidence="6">
    <location>
        <begin position="92"/>
        <end position="111"/>
    </location>
</feature>
<evidence type="ECO:0000256" key="1">
    <source>
        <dbReference type="ARBA" id="ARBA00004141"/>
    </source>
</evidence>
<keyword evidence="3 6" id="KW-0812">Transmembrane</keyword>
<evidence type="ECO:0000256" key="2">
    <source>
        <dbReference type="ARBA" id="ARBA00010199"/>
    </source>
</evidence>
<feature type="transmembrane region" description="Helical" evidence="6">
    <location>
        <begin position="997"/>
        <end position="1018"/>
    </location>
</feature>
<dbReference type="EMBL" id="VDCV01000011">
    <property type="protein sequence ID" value="KAB5533664.1"/>
    <property type="molecule type" value="Genomic_DNA"/>
</dbReference>
<feature type="transmembrane region" description="Helical" evidence="6">
    <location>
        <begin position="707"/>
        <end position="729"/>
    </location>
</feature>
<dbReference type="PANTHER" id="PTHR11206">
    <property type="entry name" value="MULTIDRUG RESISTANCE PROTEIN"/>
    <property type="match status" value="1"/>
</dbReference>
<feature type="transmembrane region" description="Helical" evidence="6">
    <location>
        <begin position="48"/>
        <end position="72"/>
    </location>
</feature>
<feature type="transmembrane region" description="Helical" evidence="6">
    <location>
        <begin position="941"/>
        <end position="960"/>
    </location>
</feature>
<protein>
    <recommendedName>
        <fullName evidence="6">Protein DETOXIFICATION</fullName>
    </recommendedName>
    <alternativeName>
        <fullName evidence="6">Multidrug and toxic compound extrusion protein</fullName>
    </alternativeName>
</protein>
<feature type="transmembrane region" description="Helical" evidence="6">
    <location>
        <begin position="741"/>
        <end position="764"/>
    </location>
</feature>
<dbReference type="AlphaFoldDB" id="A0A5N5KTH2"/>
<dbReference type="CDD" id="cd13132">
    <property type="entry name" value="MATE_eukaryotic"/>
    <property type="match status" value="2"/>
</dbReference>
<feature type="transmembrane region" description="Helical" evidence="6">
    <location>
        <begin position="678"/>
        <end position="695"/>
    </location>
</feature>
<dbReference type="NCBIfam" id="TIGR00797">
    <property type="entry name" value="matE"/>
    <property type="match status" value="2"/>
</dbReference>
<evidence type="ECO:0000313" key="9">
    <source>
        <dbReference type="Proteomes" id="UP000326939"/>
    </source>
</evidence>
<proteinExistence type="inferred from homology"/>
<feature type="transmembrane region" description="Helical" evidence="6">
    <location>
        <begin position="307"/>
        <end position="328"/>
    </location>
</feature>
<gene>
    <name evidence="8" type="ORF">DKX38_016750</name>
</gene>
<feature type="compositionally biased region" description="Polar residues" evidence="7">
    <location>
        <begin position="521"/>
        <end position="536"/>
    </location>
</feature>
<feature type="transmembrane region" description="Helical" evidence="6">
    <location>
        <begin position="349"/>
        <end position="371"/>
    </location>
</feature>